<evidence type="ECO:0000313" key="2">
    <source>
        <dbReference type="Proteomes" id="UP000539957"/>
    </source>
</evidence>
<comment type="caution">
    <text evidence="1">The sequence shown here is derived from an EMBL/GenBank/DDBJ whole genome shotgun (WGS) entry which is preliminary data.</text>
</comment>
<organism evidence="1 2">
    <name type="scientific">Brevundimonas bullata</name>
    <dbReference type="NCBI Taxonomy" id="13160"/>
    <lineage>
        <taxon>Bacteria</taxon>
        <taxon>Pseudomonadati</taxon>
        <taxon>Pseudomonadota</taxon>
        <taxon>Alphaproteobacteria</taxon>
        <taxon>Caulobacterales</taxon>
        <taxon>Caulobacteraceae</taxon>
        <taxon>Brevundimonas</taxon>
    </lineage>
</organism>
<dbReference type="EMBL" id="JACHKY010000004">
    <property type="protein sequence ID" value="MBB4798972.1"/>
    <property type="molecule type" value="Genomic_DNA"/>
</dbReference>
<dbReference type="Proteomes" id="UP000539957">
    <property type="component" value="Unassembled WGS sequence"/>
</dbReference>
<gene>
    <name evidence="1" type="ORF">HNP32_002726</name>
</gene>
<accession>A0A7W7IRN0</accession>
<dbReference type="SUPFAM" id="SSF52540">
    <property type="entry name" value="P-loop containing nucleoside triphosphate hydrolases"/>
    <property type="match status" value="1"/>
</dbReference>
<sequence length="154" mass="17133">MFQNERNYEPAVEALKPALHNLPGKIVAITGLPGVGKTSLGRYLAYRFNVSLIETDLFLRRACGAMEHHEDLIDQVIGTRLDQEDPERQRPVVIEGATVLRLLDRLGRRPDFIIQVINSDAPASNPRLAKELEGYDAEYTPASAADLFLDFSAS</sequence>
<dbReference type="RefSeq" id="WP_184271365.1">
    <property type="nucleotide sequence ID" value="NZ_JACHKY010000004.1"/>
</dbReference>
<reference evidence="1 2" key="1">
    <citation type="submission" date="2020-08" db="EMBL/GenBank/DDBJ databases">
        <title>Functional genomics of gut bacteria from endangered species of beetles.</title>
        <authorList>
            <person name="Carlos-Shanley C."/>
        </authorList>
    </citation>
    <scope>NUCLEOTIDE SEQUENCE [LARGE SCALE GENOMIC DNA]</scope>
    <source>
        <strain evidence="1 2">S00123</strain>
    </source>
</reference>
<protein>
    <submittedName>
        <fullName evidence="1">Putative AAA+ superfamily ATPase</fullName>
    </submittedName>
</protein>
<dbReference type="AlphaFoldDB" id="A0A7W7IRN0"/>
<proteinExistence type="predicted"/>
<keyword evidence="2" id="KW-1185">Reference proteome</keyword>
<evidence type="ECO:0000313" key="1">
    <source>
        <dbReference type="EMBL" id="MBB4798972.1"/>
    </source>
</evidence>
<dbReference type="Gene3D" id="3.40.50.300">
    <property type="entry name" value="P-loop containing nucleotide triphosphate hydrolases"/>
    <property type="match status" value="1"/>
</dbReference>
<name>A0A7W7IRN0_9CAUL</name>
<dbReference type="InterPro" id="IPR027417">
    <property type="entry name" value="P-loop_NTPase"/>
</dbReference>